<dbReference type="RefSeq" id="WP_188561426.1">
    <property type="nucleotide sequence ID" value="NZ_BMGY01000010.1"/>
</dbReference>
<gene>
    <name evidence="1" type="ORF">GCM10011495_14880</name>
</gene>
<organism evidence="1 2">
    <name type="scientific">Hymenobacter frigidus</name>
    <dbReference type="NCBI Taxonomy" id="1524095"/>
    <lineage>
        <taxon>Bacteria</taxon>
        <taxon>Pseudomonadati</taxon>
        <taxon>Bacteroidota</taxon>
        <taxon>Cytophagia</taxon>
        <taxon>Cytophagales</taxon>
        <taxon>Hymenobacteraceae</taxon>
        <taxon>Hymenobacter</taxon>
    </lineage>
</organism>
<name>A0ABQ2A0R4_9BACT</name>
<keyword evidence="2" id="KW-1185">Reference proteome</keyword>
<accession>A0ABQ2A0R4</accession>
<protein>
    <recommendedName>
        <fullName evidence="3">Thioredoxin</fullName>
    </recommendedName>
</protein>
<comment type="caution">
    <text evidence="1">The sequence shown here is derived from an EMBL/GenBank/DDBJ whole genome shotgun (WGS) entry which is preliminary data.</text>
</comment>
<dbReference type="EMBL" id="BMGY01000010">
    <property type="protein sequence ID" value="GGH83993.1"/>
    <property type="molecule type" value="Genomic_DNA"/>
</dbReference>
<sequence>MTDLSRTPPPSADAAMLLVLLPPVGTAPQVRVATLAALAALQQELGAAIRVLTVDEVSHPSVVRSFQATDLPCFVLMRQGVELWRQGGLPEGKTIVPLLLARLGPVPVGIPAK</sequence>
<reference evidence="2" key="1">
    <citation type="journal article" date="2019" name="Int. J. Syst. Evol. Microbiol.">
        <title>The Global Catalogue of Microorganisms (GCM) 10K type strain sequencing project: providing services to taxonomists for standard genome sequencing and annotation.</title>
        <authorList>
            <consortium name="The Broad Institute Genomics Platform"/>
            <consortium name="The Broad Institute Genome Sequencing Center for Infectious Disease"/>
            <person name="Wu L."/>
            <person name="Ma J."/>
        </authorList>
    </citation>
    <scope>NUCLEOTIDE SEQUENCE [LARGE SCALE GENOMIC DNA]</scope>
    <source>
        <strain evidence="2">CGMCC 1.14966</strain>
    </source>
</reference>
<proteinExistence type="predicted"/>
<dbReference type="Proteomes" id="UP000637774">
    <property type="component" value="Unassembled WGS sequence"/>
</dbReference>
<evidence type="ECO:0008006" key="3">
    <source>
        <dbReference type="Google" id="ProtNLM"/>
    </source>
</evidence>
<evidence type="ECO:0000313" key="2">
    <source>
        <dbReference type="Proteomes" id="UP000637774"/>
    </source>
</evidence>
<evidence type="ECO:0000313" key="1">
    <source>
        <dbReference type="EMBL" id="GGH83993.1"/>
    </source>
</evidence>